<evidence type="ECO:0000259" key="10">
    <source>
        <dbReference type="PROSITE" id="PS51873"/>
    </source>
</evidence>
<keyword evidence="7" id="KW-0833">Ubl conjugation pathway</keyword>
<evidence type="ECO:0000313" key="11">
    <source>
        <dbReference type="EMBL" id="PGG97301.1"/>
    </source>
</evidence>
<evidence type="ECO:0000256" key="7">
    <source>
        <dbReference type="ARBA" id="ARBA00022786"/>
    </source>
</evidence>
<dbReference type="GO" id="GO:0061630">
    <property type="term" value="F:ubiquitin protein ligase activity"/>
    <property type="evidence" value="ECO:0007669"/>
    <property type="project" value="UniProtKB-EC"/>
</dbReference>
<feature type="compositionally biased region" description="Basic and acidic residues" evidence="9">
    <location>
        <begin position="214"/>
        <end position="231"/>
    </location>
</feature>
<proteinExistence type="predicted"/>
<dbReference type="PROSITE" id="PS51873">
    <property type="entry name" value="TRIAD"/>
    <property type="match status" value="1"/>
</dbReference>
<dbReference type="Gene3D" id="1.20.120.1750">
    <property type="match status" value="1"/>
</dbReference>
<name>A0A2B7WLA5_9EURO</name>
<dbReference type="InterPro" id="IPR031127">
    <property type="entry name" value="E3_UB_ligase_RBR"/>
</dbReference>
<keyword evidence="4" id="KW-0479">Metal-binding</keyword>
<dbReference type="Gene3D" id="3.30.40.10">
    <property type="entry name" value="Zinc/RING finger domain, C3HC4 (zinc finger)"/>
    <property type="match status" value="1"/>
</dbReference>
<dbReference type="InterPro" id="IPR044066">
    <property type="entry name" value="TRIAD_supradom"/>
</dbReference>
<dbReference type="GO" id="GO:0008270">
    <property type="term" value="F:zinc ion binding"/>
    <property type="evidence" value="ECO:0007669"/>
    <property type="project" value="UniProtKB-KW"/>
</dbReference>
<organism evidence="11 12">
    <name type="scientific">Blastomyces parvus</name>
    <dbReference type="NCBI Taxonomy" id="2060905"/>
    <lineage>
        <taxon>Eukaryota</taxon>
        <taxon>Fungi</taxon>
        <taxon>Dikarya</taxon>
        <taxon>Ascomycota</taxon>
        <taxon>Pezizomycotina</taxon>
        <taxon>Eurotiomycetes</taxon>
        <taxon>Eurotiomycetidae</taxon>
        <taxon>Onygenales</taxon>
        <taxon>Ajellomycetaceae</taxon>
        <taxon>Blastomyces</taxon>
    </lineage>
</organism>
<keyword evidence="3" id="KW-0808">Transferase</keyword>
<evidence type="ECO:0000256" key="9">
    <source>
        <dbReference type="SAM" id="MobiDB-lite"/>
    </source>
</evidence>
<keyword evidence="5" id="KW-0677">Repeat</keyword>
<evidence type="ECO:0000256" key="4">
    <source>
        <dbReference type="ARBA" id="ARBA00022723"/>
    </source>
</evidence>
<dbReference type="InterPro" id="IPR017907">
    <property type="entry name" value="Znf_RING_CS"/>
</dbReference>
<dbReference type="CDD" id="cd20335">
    <property type="entry name" value="BRcat_RBR"/>
    <property type="match status" value="1"/>
</dbReference>
<feature type="compositionally biased region" description="Basic residues" evidence="9">
    <location>
        <begin position="66"/>
        <end position="78"/>
    </location>
</feature>
<dbReference type="Proteomes" id="UP000224080">
    <property type="component" value="Unassembled WGS sequence"/>
</dbReference>
<protein>
    <recommendedName>
        <fullName evidence="2">RBR-type E3 ubiquitin transferase</fullName>
        <ecNumber evidence="2">2.3.2.31</ecNumber>
    </recommendedName>
</protein>
<dbReference type="PROSITE" id="PS00518">
    <property type="entry name" value="ZF_RING_1"/>
    <property type="match status" value="1"/>
</dbReference>
<evidence type="ECO:0000313" key="12">
    <source>
        <dbReference type="Proteomes" id="UP000224080"/>
    </source>
</evidence>
<reference evidence="11 12" key="1">
    <citation type="submission" date="2017-10" db="EMBL/GenBank/DDBJ databases">
        <title>Comparative genomics in systemic dimorphic fungi from Ajellomycetaceae.</title>
        <authorList>
            <person name="Munoz J.F."/>
            <person name="Mcewen J.G."/>
            <person name="Clay O.K."/>
            <person name="Cuomo C.A."/>
        </authorList>
    </citation>
    <scope>NUCLEOTIDE SEQUENCE [LARGE SCALE GENOMIC DNA]</scope>
    <source>
        <strain evidence="11 12">UAMH130</strain>
    </source>
</reference>
<dbReference type="AlphaFoldDB" id="A0A2B7WLA5"/>
<keyword evidence="6" id="KW-0863">Zinc-finger</keyword>
<accession>A0A2B7WLA5</accession>
<comment type="caution">
    <text evidence="11">The sequence shown here is derived from an EMBL/GenBank/DDBJ whole genome shotgun (WGS) entry which is preliminary data.</text>
</comment>
<evidence type="ECO:0000256" key="5">
    <source>
        <dbReference type="ARBA" id="ARBA00022737"/>
    </source>
</evidence>
<gene>
    <name evidence="11" type="ORF">GX51_07396</name>
</gene>
<dbReference type="SUPFAM" id="SSF57850">
    <property type="entry name" value="RING/U-box"/>
    <property type="match status" value="3"/>
</dbReference>
<feature type="region of interest" description="Disordered" evidence="9">
    <location>
        <begin position="62"/>
        <end position="239"/>
    </location>
</feature>
<evidence type="ECO:0000256" key="1">
    <source>
        <dbReference type="ARBA" id="ARBA00001798"/>
    </source>
</evidence>
<dbReference type="PANTHER" id="PTHR11685">
    <property type="entry name" value="RBR FAMILY RING FINGER AND IBR DOMAIN-CONTAINING"/>
    <property type="match status" value="1"/>
</dbReference>
<dbReference type="Pfam" id="PF01485">
    <property type="entry name" value="IBR"/>
    <property type="match status" value="2"/>
</dbReference>
<feature type="compositionally biased region" description="Basic and acidic residues" evidence="9">
    <location>
        <begin position="499"/>
        <end position="518"/>
    </location>
</feature>
<feature type="compositionally biased region" description="Basic and acidic residues" evidence="9">
    <location>
        <begin position="97"/>
        <end position="111"/>
    </location>
</feature>
<evidence type="ECO:0000256" key="2">
    <source>
        <dbReference type="ARBA" id="ARBA00012251"/>
    </source>
</evidence>
<dbReference type="InterPro" id="IPR013083">
    <property type="entry name" value="Znf_RING/FYVE/PHD"/>
</dbReference>
<dbReference type="EMBL" id="PDNC01000147">
    <property type="protein sequence ID" value="PGG97301.1"/>
    <property type="molecule type" value="Genomic_DNA"/>
</dbReference>
<dbReference type="GO" id="GO:0016567">
    <property type="term" value="P:protein ubiquitination"/>
    <property type="evidence" value="ECO:0007669"/>
    <property type="project" value="InterPro"/>
</dbReference>
<feature type="domain" description="RING-type" evidence="10">
    <location>
        <begin position="243"/>
        <end position="448"/>
    </location>
</feature>
<dbReference type="OrthoDB" id="10254945at2759"/>
<evidence type="ECO:0000256" key="3">
    <source>
        <dbReference type="ARBA" id="ARBA00022679"/>
    </source>
</evidence>
<dbReference type="STRING" id="2060905.A0A2B7WLA5"/>
<sequence length="564" mass="62901">MRSKGGNERELFYSNNGSHEFATYIKIAPVFRSLLFFATSSKPAGRTASLGKTVRATLISDAEQQHHHHHHHRSRQSSHHKEGEEPRRRRRKSHRTHSTEEKPSRSARESHGTANNAEAPRRSQSRRYRSSTVSIPVDLSDGVATHSTTSSRSKAKESAHSDPPNRSATQRAVADSWVRHKPKPAPISLPLRIGEQSDRKLAKQGPKSPAITSRSEKRLSTEKKGKGDGGLKKTASSPSVPERTVTCLTCLDDIPVSKAAQLACSHNMCEDCLKRVFTMSVTDPQHMPPKCCTSDHIPLRHVDKLFDVEFKIKWNKKYKEFTTENRLYCPTKDCGEWIKPSQIHLDTSGGATGGRRFGICGSCSTKVCGLCNGQWHTGSECPKDDETRRFVEAAKENGWQRCYGCSAMVELTEGCNHMTCRCGAEFCIICAARWKTCACPWFNHRYIAEVDPGDGIPRQAPRAMDYEEDPVDYFAALAAAAAAAAFRGQVPDGFPPNANHEHFQPEPIHDPLPARDNRNGGFIAPFEDRGHGGEAAPAAPVPIPPQWQQRDVPRYEYNPFYPRY</sequence>
<feature type="region of interest" description="Disordered" evidence="9">
    <location>
        <begin position="497"/>
        <end position="549"/>
    </location>
</feature>
<evidence type="ECO:0000256" key="8">
    <source>
        <dbReference type="ARBA" id="ARBA00022833"/>
    </source>
</evidence>
<keyword evidence="8" id="KW-0862">Zinc</keyword>
<dbReference type="CDD" id="cd22584">
    <property type="entry name" value="Rcat_RBR_unk"/>
    <property type="match status" value="1"/>
</dbReference>
<dbReference type="EC" id="2.3.2.31" evidence="2"/>
<dbReference type="SMART" id="SM00647">
    <property type="entry name" value="IBR"/>
    <property type="match status" value="2"/>
</dbReference>
<evidence type="ECO:0000256" key="6">
    <source>
        <dbReference type="ARBA" id="ARBA00022771"/>
    </source>
</evidence>
<dbReference type="InterPro" id="IPR002867">
    <property type="entry name" value="IBR_dom"/>
</dbReference>
<keyword evidence="12" id="KW-1185">Reference proteome</keyword>
<comment type="catalytic activity">
    <reaction evidence="1">
        <text>[E2 ubiquitin-conjugating enzyme]-S-ubiquitinyl-L-cysteine + [acceptor protein]-L-lysine = [E2 ubiquitin-conjugating enzyme]-L-cysteine + [acceptor protein]-N(6)-ubiquitinyl-L-lysine.</text>
        <dbReference type="EC" id="2.3.2.31"/>
    </reaction>
</comment>